<dbReference type="PANTHER" id="PTHR13547:SF1">
    <property type="entry name" value="MITOCHONDRIAL RIBONUCLEASE P CATALYTIC SUBUNIT"/>
    <property type="match status" value="1"/>
</dbReference>
<organism evidence="1">
    <name type="scientific">viral metagenome</name>
    <dbReference type="NCBI Taxonomy" id="1070528"/>
    <lineage>
        <taxon>unclassified sequences</taxon>
        <taxon>metagenomes</taxon>
        <taxon>organismal metagenomes</taxon>
    </lineage>
</organism>
<dbReference type="AlphaFoldDB" id="A0A6C0J3H0"/>
<protein>
    <submittedName>
        <fullName evidence="1">Uncharacterized protein</fullName>
    </submittedName>
</protein>
<sequence length="331" mass="39907">MDPIRRFSEALTKNNMPACNKIIDTISERSFYDNINPKMKKGFISLCLRYYIKTDQKSLIRDIIYSTSYLMKRDYLDYCIYIYPSNKIESIKVLKEKIISKEQLLGKDIDLLIKNNCTDLLKELEGYYIKCSYPSHHINYNKLKKFRITNKKDNIINYYKDNIPNYSKFISTLENVDVLLDGGNIIHTGRQVNLKNLEYIINKTFQNYENPLIIIHERHFKKKTPENILFLKKYKEFVFMTPYNVYDDYYQILGMIYNDIPIITNDLFRDHIFDMFKMFDSKNNQIKHYIESMCLSYGKKIKPYRKYSFCIQYDENNIYIPTENNFYSFKI</sequence>
<reference evidence="1" key="1">
    <citation type="journal article" date="2020" name="Nature">
        <title>Giant virus diversity and host interactions through global metagenomics.</title>
        <authorList>
            <person name="Schulz F."/>
            <person name="Roux S."/>
            <person name="Paez-Espino D."/>
            <person name="Jungbluth S."/>
            <person name="Walsh D.A."/>
            <person name="Denef V.J."/>
            <person name="McMahon K.D."/>
            <person name="Konstantinidis K.T."/>
            <person name="Eloe-Fadrosh E.A."/>
            <person name="Kyrpides N.C."/>
            <person name="Woyke T."/>
        </authorList>
    </citation>
    <scope>NUCLEOTIDE SEQUENCE</scope>
    <source>
        <strain evidence="1">GVMAG-M-3300025860-12</strain>
    </source>
</reference>
<dbReference type="GO" id="GO:0004526">
    <property type="term" value="F:ribonuclease P activity"/>
    <property type="evidence" value="ECO:0007669"/>
    <property type="project" value="TreeGrafter"/>
</dbReference>
<name>A0A6C0J3H0_9ZZZZ</name>
<dbReference type="EMBL" id="MN740324">
    <property type="protein sequence ID" value="QHU00225.1"/>
    <property type="molecule type" value="Genomic_DNA"/>
</dbReference>
<proteinExistence type="predicted"/>
<evidence type="ECO:0000313" key="1">
    <source>
        <dbReference type="EMBL" id="QHU00225.1"/>
    </source>
</evidence>
<dbReference type="Gene3D" id="3.40.50.11980">
    <property type="match status" value="1"/>
</dbReference>
<dbReference type="PANTHER" id="PTHR13547">
    <property type="match status" value="1"/>
</dbReference>
<accession>A0A6C0J3H0</accession>
<dbReference type="GO" id="GO:0001682">
    <property type="term" value="P:tRNA 5'-leader removal"/>
    <property type="evidence" value="ECO:0007669"/>
    <property type="project" value="TreeGrafter"/>
</dbReference>